<dbReference type="InterPro" id="IPR011598">
    <property type="entry name" value="bHLH_dom"/>
</dbReference>
<sequence length="332" mass="36180">MDGMGSSGIHHLGGQGIINDLELQDFIADANFDQFIDLIRGENEDPAAAHFDCDLISGSCFVDNQFGPTTDPGDLFGFDHNTTVVSAPAPFPTTLPNFDGEMNYIGEQDNDGEESCGTTTTTTTTTNTTATMTKKPKVDRSRTLVSERRRRGRMKEKLYALRSLVPNITKMDKASIVGDAVLYVQDLQKHAKKLEAEISSLEASIEGSGGNQGSTQNPTKNKLVADNYHLTPKGIIQIDVSQVEEKGFYVKVGCNKGVGVATALYKAIESLTCFNVLSSNLNTVNSGRFEMSLALNVKECEQEIINLPNLKLWVTGAFLNQGFQLTTVCYEI</sequence>
<dbReference type="PANTHER" id="PTHR31945">
    <property type="entry name" value="TRANSCRIPTION FACTOR SCREAM2-RELATED"/>
    <property type="match status" value="1"/>
</dbReference>
<keyword evidence="10" id="KW-1185">Reference proteome</keyword>
<organism evidence="9 10">
    <name type="scientific">Rubus argutus</name>
    <name type="common">Southern blackberry</name>
    <dbReference type="NCBI Taxonomy" id="59490"/>
    <lineage>
        <taxon>Eukaryota</taxon>
        <taxon>Viridiplantae</taxon>
        <taxon>Streptophyta</taxon>
        <taxon>Embryophyta</taxon>
        <taxon>Tracheophyta</taxon>
        <taxon>Spermatophyta</taxon>
        <taxon>Magnoliopsida</taxon>
        <taxon>eudicotyledons</taxon>
        <taxon>Gunneridae</taxon>
        <taxon>Pentapetalae</taxon>
        <taxon>rosids</taxon>
        <taxon>fabids</taxon>
        <taxon>Rosales</taxon>
        <taxon>Rosaceae</taxon>
        <taxon>Rosoideae</taxon>
        <taxon>Rosoideae incertae sedis</taxon>
        <taxon>Rubus</taxon>
    </lineage>
</organism>
<dbReference type="SUPFAM" id="SSF47459">
    <property type="entry name" value="HLH, helix-loop-helix DNA-binding domain"/>
    <property type="match status" value="1"/>
</dbReference>
<feature type="compositionally biased region" description="Low complexity" evidence="7">
    <location>
        <begin position="118"/>
        <end position="128"/>
    </location>
</feature>
<feature type="region of interest" description="Disordered" evidence="7">
    <location>
        <begin position="109"/>
        <end position="128"/>
    </location>
</feature>
<evidence type="ECO:0000256" key="1">
    <source>
        <dbReference type="ARBA" id="ARBA00004123"/>
    </source>
</evidence>
<evidence type="ECO:0000256" key="5">
    <source>
        <dbReference type="ARBA" id="ARBA00023163"/>
    </source>
</evidence>
<dbReference type="Proteomes" id="UP001457282">
    <property type="component" value="Unassembled WGS sequence"/>
</dbReference>
<dbReference type="FunFam" id="4.10.280.10:FF:000096">
    <property type="entry name" value="Basic helix-loop-helix (BHLH) DNA-binding superfamily protein"/>
    <property type="match status" value="1"/>
</dbReference>
<dbReference type="InterPro" id="IPR051358">
    <property type="entry name" value="TF_AMS/ICE1/BHLH6-like"/>
</dbReference>
<dbReference type="GO" id="GO:0005634">
    <property type="term" value="C:nucleus"/>
    <property type="evidence" value="ECO:0007669"/>
    <property type="project" value="UniProtKB-SubCell"/>
</dbReference>
<evidence type="ECO:0000256" key="4">
    <source>
        <dbReference type="ARBA" id="ARBA00023125"/>
    </source>
</evidence>
<name>A0AAW1XTF5_RUBAR</name>
<dbReference type="Gene3D" id="4.10.280.10">
    <property type="entry name" value="Helix-loop-helix DNA-binding domain"/>
    <property type="match status" value="1"/>
</dbReference>
<keyword evidence="3" id="KW-0805">Transcription regulation</keyword>
<evidence type="ECO:0000256" key="7">
    <source>
        <dbReference type="SAM" id="MobiDB-lite"/>
    </source>
</evidence>
<dbReference type="GO" id="GO:0003700">
    <property type="term" value="F:DNA-binding transcription factor activity"/>
    <property type="evidence" value="ECO:0007669"/>
    <property type="project" value="TreeGrafter"/>
</dbReference>
<feature type="domain" description="BHLH" evidence="8">
    <location>
        <begin position="138"/>
        <end position="187"/>
    </location>
</feature>
<keyword evidence="6" id="KW-0539">Nucleus</keyword>
<evidence type="ECO:0000259" key="8">
    <source>
        <dbReference type="PROSITE" id="PS50888"/>
    </source>
</evidence>
<protein>
    <recommendedName>
        <fullName evidence="8">BHLH domain-containing protein</fullName>
    </recommendedName>
</protein>
<dbReference type="Pfam" id="PF00010">
    <property type="entry name" value="HLH"/>
    <property type="match status" value="1"/>
</dbReference>
<evidence type="ECO:0000313" key="9">
    <source>
        <dbReference type="EMBL" id="KAK9940013.1"/>
    </source>
</evidence>
<dbReference type="GO" id="GO:0043565">
    <property type="term" value="F:sequence-specific DNA binding"/>
    <property type="evidence" value="ECO:0007669"/>
    <property type="project" value="TreeGrafter"/>
</dbReference>
<evidence type="ECO:0000256" key="3">
    <source>
        <dbReference type="ARBA" id="ARBA00023015"/>
    </source>
</evidence>
<comment type="subunit">
    <text evidence="2">Homodimer.</text>
</comment>
<evidence type="ECO:0000313" key="10">
    <source>
        <dbReference type="Proteomes" id="UP001457282"/>
    </source>
</evidence>
<evidence type="ECO:0000256" key="2">
    <source>
        <dbReference type="ARBA" id="ARBA00011738"/>
    </source>
</evidence>
<keyword evidence="4" id="KW-0238">DNA-binding</keyword>
<comment type="subcellular location">
    <subcellularLocation>
        <location evidence="1">Nucleus</location>
    </subcellularLocation>
</comment>
<gene>
    <name evidence="9" type="ORF">M0R45_016691</name>
</gene>
<dbReference type="PANTHER" id="PTHR31945:SF17">
    <property type="entry name" value="TRANSCRIPTION FACTOR FER-LIKE IRON DEFICIENCY-INDUCED TRANSCRIPTION FACTOR"/>
    <property type="match status" value="1"/>
</dbReference>
<dbReference type="SMART" id="SM00353">
    <property type="entry name" value="HLH"/>
    <property type="match status" value="1"/>
</dbReference>
<evidence type="ECO:0000256" key="6">
    <source>
        <dbReference type="ARBA" id="ARBA00023242"/>
    </source>
</evidence>
<dbReference type="InterPro" id="IPR036638">
    <property type="entry name" value="HLH_DNA-bd_sf"/>
</dbReference>
<proteinExistence type="predicted"/>
<dbReference type="PROSITE" id="PS50888">
    <property type="entry name" value="BHLH"/>
    <property type="match status" value="1"/>
</dbReference>
<dbReference type="EMBL" id="JBEDUW010000003">
    <property type="protein sequence ID" value="KAK9940013.1"/>
    <property type="molecule type" value="Genomic_DNA"/>
</dbReference>
<accession>A0AAW1XTF5</accession>
<comment type="caution">
    <text evidence="9">The sequence shown here is derived from an EMBL/GenBank/DDBJ whole genome shotgun (WGS) entry which is preliminary data.</text>
</comment>
<dbReference type="AlphaFoldDB" id="A0AAW1XTF5"/>
<dbReference type="GO" id="GO:0046983">
    <property type="term" value="F:protein dimerization activity"/>
    <property type="evidence" value="ECO:0007669"/>
    <property type="project" value="InterPro"/>
</dbReference>
<reference evidence="9 10" key="1">
    <citation type="journal article" date="2023" name="G3 (Bethesda)">
        <title>A chromosome-length genome assembly and annotation of blackberry (Rubus argutus, cv. 'Hillquist').</title>
        <authorList>
            <person name="Bruna T."/>
            <person name="Aryal R."/>
            <person name="Dudchenko O."/>
            <person name="Sargent D.J."/>
            <person name="Mead D."/>
            <person name="Buti M."/>
            <person name="Cavallini A."/>
            <person name="Hytonen T."/>
            <person name="Andres J."/>
            <person name="Pham M."/>
            <person name="Weisz D."/>
            <person name="Mascagni F."/>
            <person name="Usai G."/>
            <person name="Natali L."/>
            <person name="Bassil N."/>
            <person name="Fernandez G.E."/>
            <person name="Lomsadze A."/>
            <person name="Armour M."/>
            <person name="Olukolu B."/>
            <person name="Poorten T."/>
            <person name="Britton C."/>
            <person name="Davik J."/>
            <person name="Ashrafi H."/>
            <person name="Aiden E.L."/>
            <person name="Borodovsky M."/>
            <person name="Worthington M."/>
        </authorList>
    </citation>
    <scope>NUCLEOTIDE SEQUENCE [LARGE SCALE GENOMIC DNA]</scope>
    <source>
        <strain evidence="9">PI 553951</strain>
    </source>
</reference>
<keyword evidence="5" id="KW-0804">Transcription</keyword>